<dbReference type="SMART" id="SM00028">
    <property type="entry name" value="TPR"/>
    <property type="match status" value="2"/>
</dbReference>
<evidence type="ECO:0000313" key="2">
    <source>
        <dbReference type="EMBL" id="MFC0603708.1"/>
    </source>
</evidence>
<dbReference type="RefSeq" id="WP_386059997.1">
    <property type="nucleotide sequence ID" value="NZ_JBHLTQ010000001.1"/>
</dbReference>
<feature type="repeat" description="TPR" evidence="1">
    <location>
        <begin position="335"/>
        <end position="368"/>
    </location>
</feature>
<comment type="caution">
    <text evidence="2">The sequence shown here is derived from an EMBL/GenBank/DDBJ whole genome shotgun (WGS) entry which is preliminary data.</text>
</comment>
<dbReference type="Gene3D" id="1.25.40.10">
    <property type="entry name" value="Tetratricopeptide repeat domain"/>
    <property type="match status" value="1"/>
</dbReference>
<dbReference type="Pfam" id="PF13181">
    <property type="entry name" value="TPR_8"/>
    <property type="match status" value="1"/>
</dbReference>
<accession>A0ABV6Q619</accession>
<dbReference type="EMBL" id="JBHLTQ010000001">
    <property type="protein sequence ID" value="MFC0603708.1"/>
    <property type="molecule type" value="Genomic_DNA"/>
</dbReference>
<gene>
    <name evidence="2" type="ORF">ACFFGA_04020</name>
</gene>
<keyword evidence="1" id="KW-0802">TPR repeat</keyword>
<proteinExistence type="predicted"/>
<protein>
    <submittedName>
        <fullName evidence="2">Tetratricopeptide repeat protein</fullName>
    </submittedName>
</protein>
<keyword evidence="3" id="KW-1185">Reference proteome</keyword>
<reference evidence="2 3" key="1">
    <citation type="submission" date="2024-09" db="EMBL/GenBank/DDBJ databases">
        <authorList>
            <person name="Sun Q."/>
            <person name="Mori K."/>
        </authorList>
    </citation>
    <scope>NUCLEOTIDE SEQUENCE [LARGE SCALE GENOMIC DNA]</scope>
    <source>
        <strain evidence="2 3">NCAIM B.02481</strain>
    </source>
</reference>
<dbReference type="Proteomes" id="UP001589832">
    <property type="component" value="Unassembled WGS sequence"/>
</dbReference>
<organism evidence="2 3">
    <name type="scientific">Winogradskyella pulchriflava</name>
    <dbReference type="NCBI Taxonomy" id="1110688"/>
    <lineage>
        <taxon>Bacteria</taxon>
        <taxon>Pseudomonadati</taxon>
        <taxon>Bacteroidota</taxon>
        <taxon>Flavobacteriia</taxon>
        <taxon>Flavobacteriales</taxon>
        <taxon>Flavobacteriaceae</taxon>
        <taxon>Winogradskyella</taxon>
    </lineage>
</organism>
<name>A0ABV6Q619_9FLAO</name>
<dbReference type="SUPFAM" id="SSF48452">
    <property type="entry name" value="TPR-like"/>
    <property type="match status" value="1"/>
</dbReference>
<dbReference type="InterPro" id="IPR011990">
    <property type="entry name" value="TPR-like_helical_dom_sf"/>
</dbReference>
<evidence type="ECO:0000256" key="1">
    <source>
        <dbReference type="PROSITE-ProRule" id="PRU00339"/>
    </source>
</evidence>
<evidence type="ECO:0000313" key="3">
    <source>
        <dbReference type="Proteomes" id="UP001589832"/>
    </source>
</evidence>
<dbReference type="InterPro" id="IPR019734">
    <property type="entry name" value="TPR_rpt"/>
</dbReference>
<sequence>MSRKTILFYAILVIGIGTTYAQKEIECKAKLSISHESVKTSKYDEAYEPWLFVRNNCPELNLATYADGEKILKHKIDSAKEGEKKSFIEDLIALWQERKQYFSSSTPIGEYDAKACQLQYDYNDELSKSKDVLYDCFNAAFKADKQSFTHPKSLYSYFSLMVDLFDEGKKTDTELFNTYDDVSEKIQVEIQNYSEKLNALVLRIESGETLSKKDIGRKKAYESYLKNYTLIQENIDNLSNARANCNNLIPLYSKDFNTHQNDSVWLKRAVSRIYYKQCTEDELYETLVKQYDNVAPSADTKVYVATVLLKKEKDEEAYQYLEEAYRLETDAYKKSNLAFRIGVIYKNKGHYSKARTNLLDALKLNPSNGKPHLLIAEMYNDSAKNCGKDNFHQRAVYWLAAQEAEKASRVDPTLQKWVNQAVANYEAKAPTKEEIFLSGLAGKTLKIGCWINRSIMVPKLD</sequence>
<dbReference type="PROSITE" id="PS50005">
    <property type="entry name" value="TPR"/>
    <property type="match status" value="1"/>
</dbReference>